<keyword evidence="2" id="KW-1185">Reference proteome</keyword>
<comment type="caution">
    <text evidence="1">The sequence shown here is derived from an EMBL/GenBank/DDBJ whole genome shotgun (WGS) entry which is preliminary data.</text>
</comment>
<sequence>MERHAIEFFENVIQQIKEEQELNEESIHVLHSFFGNQLFESIHLAENEAARGINIATSDTTRAVTVI</sequence>
<proteinExistence type="predicted"/>
<protein>
    <submittedName>
        <fullName evidence="1">Uncharacterized protein</fullName>
    </submittedName>
</protein>
<dbReference type="Proteomes" id="UP000253551">
    <property type="component" value="Unassembled WGS sequence"/>
</dbReference>
<organism evidence="1 2">
    <name type="scientific">Rhizopus stolonifer</name>
    <name type="common">Rhizopus nigricans</name>
    <dbReference type="NCBI Taxonomy" id="4846"/>
    <lineage>
        <taxon>Eukaryota</taxon>
        <taxon>Fungi</taxon>
        <taxon>Fungi incertae sedis</taxon>
        <taxon>Mucoromycota</taxon>
        <taxon>Mucoromycotina</taxon>
        <taxon>Mucoromycetes</taxon>
        <taxon>Mucorales</taxon>
        <taxon>Mucorineae</taxon>
        <taxon>Rhizopodaceae</taxon>
        <taxon>Rhizopus</taxon>
    </lineage>
</organism>
<gene>
    <name evidence="1" type="ORF">CU098_007849</name>
</gene>
<name>A0A367KXV6_RHIST</name>
<evidence type="ECO:0000313" key="2">
    <source>
        <dbReference type="Proteomes" id="UP000253551"/>
    </source>
</evidence>
<accession>A0A367KXV6</accession>
<dbReference type="AlphaFoldDB" id="A0A367KXV6"/>
<evidence type="ECO:0000313" key="1">
    <source>
        <dbReference type="EMBL" id="RCI07016.1"/>
    </source>
</evidence>
<reference evidence="1 2" key="1">
    <citation type="journal article" date="2018" name="G3 (Bethesda)">
        <title>Phylogenetic and Phylogenomic Definition of Rhizopus Species.</title>
        <authorList>
            <person name="Gryganskyi A.P."/>
            <person name="Golan J."/>
            <person name="Dolatabadi S."/>
            <person name="Mondo S."/>
            <person name="Robb S."/>
            <person name="Idnurm A."/>
            <person name="Muszewska A."/>
            <person name="Steczkiewicz K."/>
            <person name="Masonjones S."/>
            <person name="Liao H.L."/>
            <person name="Gajdeczka M.T."/>
            <person name="Anike F."/>
            <person name="Vuek A."/>
            <person name="Anishchenko I.M."/>
            <person name="Voigt K."/>
            <person name="de Hoog G.S."/>
            <person name="Smith M.E."/>
            <person name="Heitman J."/>
            <person name="Vilgalys R."/>
            <person name="Stajich J.E."/>
        </authorList>
    </citation>
    <scope>NUCLEOTIDE SEQUENCE [LARGE SCALE GENOMIC DNA]</scope>
    <source>
        <strain evidence="1 2">LSU 92-RS-03</strain>
    </source>
</reference>
<dbReference type="EMBL" id="PJQM01000046">
    <property type="protein sequence ID" value="RCI07016.1"/>
    <property type="molecule type" value="Genomic_DNA"/>
</dbReference>